<protein>
    <submittedName>
        <fullName evidence="1">Transcriptional regulator</fullName>
    </submittedName>
</protein>
<comment type="caution">
    <text evidence="1">The sequence shown here is derived from an EMBL/GenBank/DDBJ whole genome shotgun (WGS) entry which is preliminary data.</text>
</comment>
<dbReference type="AlphaFoldDB" id="A0A563EJ69"/>
<keyword evidence="2" id="KW-1185">Reference proteome</keyword>
<sequence length="528" mass="56754">MIAVECWTGAKTKALRLAMRETVRGFAEHLGVGTKTVSKWEQRGDTITLLPETQEILDTALRRASNEVQERFVGSISARSEATDVPSDHVDSAIAGLPPETVLVPVQVNGQEVWVAIQRRTLLQAGAGTIMTGFALPNGELGLQSGPPRPADAAANLPWSRDGMLHVIDDWATSGSADHRTVTVVSGNDLRAATTNYWNHEPSQPPLPSSMAASSGGHELVEQIEHGIPILQRLDDAKGGGAHLAYVGAYFRSVAALLRQGGHADHVERRLFAALADIGQLAGWMAFDAGQHGLAQRYFFTTLRAAKQAEYRSMAAHVFADLAFQAASRAQPTDAIGLGEAAVRVAAGQPATLRASVATRLAYGYAVAGRLHDFERFYQSGLEALTDKGEDEPAWMYFLTPNHLDTQAGYALVHAGVLGQDGGDHHTARALLERGEQLLDTGAHNYPLDDASQRRALFEGAWLAVAAASRGDLAHAVVHGQQAVARTVRVQSPRSMEVLGKLAGRLRWRAQDRHVGSFLPELEAALSQ</sequence>
<accession>A0A563EJ69</accession>
<proteinExistence type="predicted"/>
<reference evidence="1 2" key="1">
    <citation type="submission" date="2019-07" db="EMBL/GenBank/DDBJ databases">
        <title>Lentzea xizangensis sp. nov., isolated from Qinghai-Tibetan Plateau Soils.</title>
        <authorList>
            <person name="Huang J."/>
        </authorList>
    </citation>
    <scope>NUCLEOTIDE SEQUENCE [LARGE SCALE GENOMIC DNA]</scope>
    <source>
        <strain evidence="1 2">FXJ1.1311</strain>
    </source>
</reference>
<evidence type="ECO:0000313" key="1">
    <source>
        <dbReference type="EMBL" id="TWP46073.1"/>
    </source>
</evidence>
<dbReference type="Gene3D" id="1.10.260.40">
    <property type="entry name" value="lambda repressor-like DNA-binding domains"/>
    <property type="match status" value="1"/>
</dbReference>
<dbReference type="Proteomes" id="UP000316639">
    <property type="component" value="Unassembled WGS sequence"/>
</dbReference>
<dbReference type="OrthoDB" id="3213425at2"/>
<organism evidence="1 2">
    <name type="scientific">Lentzea tibetensis</name>
    <dbReference type="NCBI Taxonomy" id="2591470"/>
    <lineage>
        <taxon>Bacteria</taxon>
        <taxon>Bacillati</taxon>
        <taxon>Actinomycetota</taxon>
        <taxon>Actinomycetes</taxon>
        <taxon>Pseudonocardiales</taxon>
        <taxon>Pseudonocardiaceae</taxon>
        <taxon>Lentzea</taxon>
    </lineage>
</organism>
<evidence type="ECO:0000313" key="2">
    <source>
        <dbReference type="Proteomes" id="UP000316639"/>
    </source>
</evidence>
<dbReference type="RefSeq" id="WP_146359078.1">
    <property type="nucleotide sequence ID" value="NZ_VOBR01000036.1"/>
</dbReference>
<gene>
    <name evidence="1" type="ORF">FKR81_37535</name>
</gene>
<dbReference type="InterPro" id="IPR010982">
    <property type="entry name" value="Lambda_DNA-bd_dom_sf"/>
</dbReference>
<dbReference type="GO" id="GO:0003677">
    <property type="term" value="F:DNA binding"/>
    <property type="evidence" value="ECO:0007669"/>
    <property type="project" value="InterPro"/>
</dbReference>
<dbReference type="EMBL" id="VOBR01000036">
    <property type="protein sequence ID" value="TWP46073.1"/>
    <property type="molecule type" value="Genomic_DNA"/>
</dbReference>
<name>A0A563EJ69_9PSEU</name>